<organism evidence="2">
    <name type="scientific">Oceaniferula spumae</name>
    <dbReference type="NCBI Taxonomy" id="2979115"/>
    <lineage>
        <taxon>Bacteria</taxon>
        <taxon>Pseudomonadati</taxon>
        <taxon>Verrucomicrobiota</taxon>
        <taxon>Verrucomicrobiia</taxon>
        <taxon>Verrucomicrobiales</taxon>
        <taxon>Verrucomicrobiaceae</taxon>
        <taxon>Oceaniferula</taxon>
    </lineage>
</organism>
<gene>
    <name evidence="2" type="ORF">NT6N_24990</name>
</gene>
<accession>A0AAT9FNI0</accession>
<dbReference type="PANTHER" id="PTHR12110:SF41">
    <property type="entry name" value="INOSOSE DEHYDRATASE"/>
    <property type="match status" value="1"/>
</dbReference>
<dbReference type="SUPFAM" id="SSF51658">
    <property type="entry name" value="Xylose isomerase-like"/>
    <property type="match status" value="1"/>
</dbReference>
<name>A0AAT9FNI0_9BACT</name>
<dbReference type="AlphaFoldDB" id="A0AAT9FNI0"/>
<reference evidence="2" key="1">
    <citation type="submission" date="2024-07" db="EMBL/GenBank/DDBJ databases">
        <title>Complete genome sequence of Verrucomicrobiaceae bacterium NT6N.</title>
        <authorList>
            <person name="Huang C."/>
            <person name="Takami H."/>
            <person name="Hamasaki K."/>
        </authorList>
    </citation>
    <scope>NUCLEOTIDE SEQUENCE</scope>
    <source>
        <strain evidence="2">NT6N</strain>
    </source>
</reference>
<dbReference type="EMBL" id="AP026866">
    <property type="protein sequence ID" value="BDS07459.1"/>
    <property type="molecule type" value="Genomic_DNA"/>
</dbReference>
<evidence type="ECO:0000259" key="1">
    <source>
        <dbReference type="Pfam" id="PF01261"/>
    </source>
</evidence>
<protein>
    <submittedName>
        <fullName evidence="2">Isomerase</fullName>
    </submittedName>
</protein>
<dbReference type="Gene3D" id="3.20.20.150">
    <property type="entry name" value="Divalent-metal-dependent TIM barrel enzymes"/>
    <property type="match status" value="1"/>
</dbReference>
<dbReference type="Pfam" id="PF01261">
    <property type="entry name" value="AP_endonuc_2"/>
    <property type="match status" value="1"/>
</dbReference>
<dbReference type="GO" id="GO:0016853">
    <property type="term" value="F:isomerase activity"/>
    <property type="evidence" value="ECO:0007669"/>
    <property type="project" value="UniProtKB-KW"/>
</dbReference>
<dbReference type="InterPro" id="IPR050312">
    <property type="entry name" value="IolE/XylAMocC-like"/>
</dbReference>
<feature type="domain" description="Xylose isomerase-like TIM barrel" evidence="1">
    <location>
        <begin position="23"/>
        <end position="251"/>
    </location>
</feature>
<evidence type="ECO:0000313" key="2">
    <source>
        <dbReference type="EMBL" id="BDS07459.1"/>
    </source>
</evidence>
<proteinExistence type="predicted"/>
<dbReference type="InterPro" id="IPR036237">
    <property type="entry name" value="Xyl_isomerase-like_sf"/>
</dbReference>
<dbReference type="InterPro" id="IPR013022">
    <property type="entry name" value="Xyl_isomerase-like_TIM-brl"/>
</dbReference>
<keyword evidence="2" id="KW-0413">Isomerase</keyword>
<sequence>MKIGMNMHLWSTNVTEEHFADIETLKEIGYQGIEIFLAEPDRANYENVGAFLKSIDLEVNGCLGLGPDQNPISEDASVRQAGLDKIKEAIDNMHAAGGKNICGPFHSAFATFSRNSPQEEEYKRSAEVLHAAAEHAAQAGITLTPEALNRFECYLVNTMAQLRKLVDMVDHPNLRGMFDPHHANIEEKSFADAIETIAPVMTHVHISENDRGTPGSGNVAWDEVFSSIAKTGYDGWYYIEAFSRDDLDFANAINVWREFNPRMDICRDGYAFTKAMIEKHAT</sequence>
<dbReference type="KEGG" id="osu:NT6N_24990"/>
<dbReference type="PANTHER" id="PTHR12110">
    <property type="entry name" value="HYDROXYPYRUVATE ISOMERASE"/>
    <property type="match status" value="1"/>
</dbReference>